<evidence type="ECO:0000256" key="1">
    <source>
        <dbReference type="SAM" id="MobiDB-lite"/>
    </source>
</evidence>
<accession>A0A8T1WF34</accession>
<dbReference type="AlphaFoldDB" id="A0A8T1WF34"/>
<protein>
    <recommendedName>
        <fullName evidence="4">PH domain-containing protein</fullName>
    </recommendedName>
</protein>
<proteinExistence type="predicted"/>
<gene>
    <name evidence="2" type="ORF">PHYBOEH_006824</name>
</gene>
<evidence type="ECO:0008006" key="4">
    <source>
        <dbReference type="Google" id="ProtNLM"/>
    </source>
</evidence>
<keyword evidence="3" id="KW-1185">Reference proteome</keyword>
<evidence type="ECO:0000313" key="3">
    <source>
        <dbReference type="Proteomes" id="UP000693981"/>
    </source>
</evidence>
<name>A0A8T1WF34_9STRA</name>
<dbReference type="OrthoDB" id="69725at2759"/>
<evidence type="ECO:0000313" key="2">
    <source>
        <dbReference type="EMBL" id="KAG7390954.1"/>
    </source>
</evidence>
<comment type="caution">
    <text evidence="2">The sequence shown here is derived from an EMBL/GenBank/DDBJ whole genome shotgun (WGS) entry which is preliminary data.</text>
</comment>
<dbReference type="Proteomes" id="UP000693981">
    <property type="component" value="Unassembled WGS sequence"/>
</dbReference>
<feature type="region of interest" description="Disordered" evidence="1">
    <location>
        <begin position="32"/>
        <end position="55"/>
    </location>
</feature>
<organism evidence="2 3">
    <name type="scientific">Phytophthora boehmeriae</name>
    <dbReference type="NCBI Taxonomy" id="109152"/>
    <lineage>
        <taxon>Eukaryota</taxon>
        <taxon>Sar</taxon>
        <taxon>Stramenopiles</taxon>
        <taxon>Oomycota</taxon>
        <taxon>Peronosporomycetes</taxon>
        <taxon>Peronosporales</taxon>
        <taxon>Peronosporaceae</taxon>
        <taxon>Phytophthora</taxon>
    </lineage>
</organism>
<dbReference type="EMBL" id="JAGDFL010000369">
    <property type="protein sequence ID" value="KAG7390954.1"/>
    <property type="molecule type" value="Genomic_DNA"/>
</dbReference>
<sequence>MEGWSDFAASLVATHYQQMDALDDSLLGMQAATGGAKNSTPRRRNNSEDDVEAGFPLARLSSSASEYLSRELEPFRRLPIEKEGIGSAQNLARGNETVHPSDMFQSRSQSKFPESIIDILRSDGSTSFDAEEDHFFVSGYAYQKRSKWVKVHLKFEKATCQLTLRDAADMPAGPVNTNGSKASSPPKPSILKQFLMAHKQTWASRPKTLVVCNARKWIAFGRSVKKPDVGAFGFQVEVFDGHREEDETLTFVTRSEATRMLWHETMQSAVTSTRSSRNSFSGLDEAANVTLVECVAKNRGGPYLVVPDVNLLGPMTSASFFIKSEVPEEMPFWGTYHGDQGIIKYTSLFNQCLEVVSVEEKSINASGYSVIVEFDATFSRVDDIAAFDESVPSAVKCACTDTYLISGNQIIGLTRTIVDSEKLLQLLSDDE</sequence>
<reference evidence="2" key="1">
    <citation type="submission" date="2021-02" db="EMBL/GenBank/DDBJ databases">
        <authorList>
            <person name="Palmer J.M."/>
        </authorList>
    </citation>
    <scope>NUCLEOTIDE SEQUENCE</scope>
    <source>
        <strain evidence="2">SCRP23</strain>
    </source>
</reference>